<accession>A0A177BEG3</accession>
<dbReference type="GO" id="GO:0005737">
    <property type="term" value="C:cytoplasm"/>
    <property type="evidence" value="ECO:0007669"/>
    <property type="project" value="TreeGrafter"/>
</dbReference>
<dbReference type="PANTHER" id="PTHR22747:SF18">
    <property type="entry name" value="GEO09167P1-RELATED"/>
    <property type="match status" value="1"/>
</dbReference>
<comment type="similarity">
    <text evidence="2">Belongs to the nucleoplasmin family.</text>
</comment>
<dbReference type="SUPFAM" id="SSF69203">
    <property type="entry name" value="Nucleoplasmin-like core domain"/>
    <property type="match status" value="1"/>
</dbReference>
<keyword evidence="6" id="KW-1185">Reference proteome</keyword>
<dbReference type="GO" id="GO:0003723">
    <property type="term" value="F:RNA binding"/>
    <property type="evidence" value="ECO:0007669"/>
    <property type="project" value="TreeGrafter"/>
</dbReference>
<proteinExistence type="inferred from homology"/>
<reference evidence="5 6" key="1">
    <citation type="submission" date="2016-04" db="EMBL/GenBank/DDBJ databases">
        <title>The genome of Intoshia linei affirms orthonectids as highly simplified spiralians.</title>
        <authorList>
            <person name="Mikhailov K.V."/>
            <person name="Slusarev G.S."/>
            <person name="Nikitin M.A."/>
            <person name="Logacheva M.D."/>
            <person name="Penin A."/>
            <person name="Aleoshin V."/>
            <person name="Panchin Y.V."/>
        </authorList>
    </citation>
    <scope>NUCLEOTIDE SEQUENCE [LARGE SCALE GENOMIC DNA]</scope>
    <source>
        <strain evidence="5">Intl2013</strain>
        <tissue evidence="5">Whole animal</tissue>
    </source>
</reference>
<evidence type="ECO:0000256" key="2">
    <source>
        <dbReference type="ARBA" id="ARBA00010744"/>
    </source>
</evidence>
<sequence>MEEIHGNIGIDNIIQSSRLWACVLEKSRPSHIWNKADEDGDTDFLIHSLHTKTFCLGVNAAKGERNIIQVETTTMENEPVQINICSLTLGLNDYASVELTFPSDKSVTFSLISGSGPVHIAGQEMTDLPVVNEEPPNVIMTRKRAREMNGNAMSDAPGKIPKICQDTSDADMGQELDTLSELDIDTENMETEDHTDASSDVEAELDEISKMKKKIKLFQVQLNKMETRKMA</sequence>
<dbReference type="GO" id="GO:0005654">
    <property type="term" value="C:nucleoplasm"/>
    <property type="evidence" value="ECO:0007669"/>
    <property type="project" value="TreeGrafter"/>
</dbReference>
<feature type="domain" description="Nucleoplasmin core" evidence="4">
    <location>
        <begin position="19"/>
        <end position="125"/>
    </location>
</feature>
<organism evidence="5 6">
    <name type="scientific">Intoshia linei</name>
    <dbReference type="NCBI Taxonomy" id="1819745"/>
    <lineage>
        <taxon>Eukaryota</taxon>
        <taxon>Metazoa</taxon>
        <taxon>Spiralia</taxon>
        <taxon>Lophotrochozoa</taxon>
        <taxon>Mesozoa</taxon>
        <taxon>Orthonectida</taxon>
        <taxon>Rhopaluridae</taxon>
        <taxon>Intoshia</taxon>
    </lineage>
</organism>
<comment type="caution">
    <text evidence="5">The sequence shown here is derived from an EMBL/GenBank/DDBJ whole genome shotgun (WGS) entry which is preliminary data.</text>
</comment>
<dbReference type="AlphaFoldDB" id="A0A177BEG3"/>
<dbReference type="EMBL" id="LWCA01000012">
    <property type="protein sequence ID" value="OAF71962.1"/>
    <property type="molecule type" value="Genomic_DNA"/>
</dbReference>
<gene>
    <name evidence="5" type="ORF">A3Q56_00253</name>
</gene>
<dbReference type="Pfam" id="PF03066">
    <property type="entry name" value="Nucleoplasmin"/>
    <property type="match status" value="1"/>
</dbReference>
<evidence type="ECO:0000259" key="4">
    <source>
        <dbReference type="Pfam" id="PF03066"/>
    </source>
</evidence>
<comment type="subcellular location">
    <subcellularLocation>
        <location evidence="1">Nucleus</location>
    </subcellularLocation>
</comment>
<dbReference type="InterPro" id="IPR004301">
    <property type="entry name" value="Nucleoplasmin"/>
</dbReference>
<evidence type="ECO:0000256" key="3">
    <source>
        <dbReference type="ARBA" id="ARBA00023242"/>
    </source>
</evidence>
<evidence type="ECO:0000313" key="5">
    <source>
        <dbReference type="EMBL" id="OAF71962.1"/>
    </source>
</evidence>
<name>A0A177BEG3_9BILA</name>
<dbReference type="GO" id="GO:0005730">
    <property type="term" value="C:nucleolus"/>
    <property type="evidence" value="ECO:0007669"/>
    <property type="project" value="TreeGrafter"/>
</dbReference>
<dbReference type="Proteomes" id="UP000078046">
    <property type="component" value="Unassembled WGS sequence"/>
</dbReference>
<protein>
    <recommendedName>
        <fullName evidence="4">Nucleoplasmin core domain-containing protein</fullName>
    </recommendedName>
</protein>
<dbReference type="Gene3D" id="2.60.120.340">
    <property type="entry name" value="Nucleoplasmin core domain"/>
    <property type="match status" value="1"/>
</dbReference>
<dbReference type="InterPro" id="IPR024057">
    <property type="entry name" value="Nucleoplasmin_core_dom"/>
</dbReference>
<dbReference type="GO" id="GO:0042393">
    <property type="term" value="F:histone binding"/>
    <property type="evidence" value="ECO:0007669"/>
    <property type="project" value="TreeGrafter"/>
</dbReference>
<dbReference type="GO" id="GO:0006338">
    <property type="term" value="P:chromatin remodeling"/>
    <property type="evidence" value="ECO:0007669"/>
    <property type="project" value="TreeGrafter"/>
</dbReference>
<keyword evidence="3" id="KW-0539">Nucleus</keyword>
<dbReference type="OrthoDB" id="6075101at2759"/>
<dbReference type="InterPro" id="IPR036824">
    <property type="entry name" value="Nucleoplasmin_core_dom_sf"/>
</dbReference>
<dbReference type="GO" id="GO:0003682">
    <property type="term" value="F:chromatin binding"/>
    <property type="evidence" value="ECO:0007669"/>
    <property type="project" value="TreeGrafter"/>
</dbReference>
<evidence type="ECO:0000313" key="6">
    <source>
        <dbReference type="Proteomes" id="UP000078046"/>
    </source>
</evidence>
<dbReference type="PANTHER" id="PTHR22747">
    <property type="entry name" value="NUCLEOPLASMIN"/>
    <property type="match status" value="1"/>
</dbReference>
<evidence type="ECO:0000256" key="1">
    <source>
        <dbReference type="ARBA" id="ARBA00004123"/>
    </source>
</evidence>